<evidence type="ECO:0008006" key="3">
    <source>
        <dbReference type="Google" id="ProtNLM"/>
    </source>
</evidence>
<feature type="region of interest" description="Disordered" evidence="1">
    <location>
        <begin position="1"/>
        <end position="40"/>
    </location>
</feature>
<sequence>STTIDQDVPSPIHSPSSSELQPPISHQGVASGSTIIEDNPFAHVDNDPFVNVFALEPSSEASSTGDASLVTEYCWFQAMQDEIYEFDRLQ</sequence>
<feature type="non-terminal residue" evidence="2">
    <location>
        <position position="90"/>
    </location>
</feature>
<feature type="non-terminal residue" evidence="2">
    <location>
        <position position="1"/>
    </location>
</feature>
<proteinExistence type="predicted"/>
<dbReference type="AlphaFoldDB" id="A0A699UV12"/>
<evidence type="ECO:0000313" key="2">
    <source>
        <dbReference type="EMBL" id="GFD25923.1"/>
    </source>
</evidence>
<organism evidence="2">
    <name type="scientific">Tanacetum cinerariifolium</name>
    <name type="common">Dalmatian daisy</name>
    <name type="synonym">Chrysanthemum cinerariifolium</name>
    <dbReference type="NCBI Taxonomy" id="118510"/>
    <lineage>
        <taxon>Eukaryota</taxon>
        <taxon>Viridiplantae</taxon>
        <taxon>Streptophyta</taxon>
        <taxon>Embryophyta</taxon>
        <taxon>Tracheophyta</taxon>
        <taxon>Spermatophyta</taxon>
        <taxon>Magnoliopsida</taxon>
        <taxon>eudicotyledons</taxon>
        <taxon>Gunneridae</taxon>
        <taxon>Pentapetalae</taxon>
        <taxon>asterids</taxon>
        <taxon>campanulids</taxon>
        <taxon>Asterales</taxon>
        <taxon>Asteraceae</taxon>
        <taxon>Asteroideae</taxon>
        <taxon>Anthemideae</taxon>
        <taxon>Anthemidinae</taxon>
        <taxon>Tanacetum</taxon>
    </lineage>
</organism>
<evidence type="ECO:0000256" key="1">
    <source>
        <dbReference type="SAM" id="MobiDB-lite"/>
    </source>
</evidence>
<comment type="caution">
    <text evidence="2">The sequence shown here is derived from an EMBL/GenBank/DDBJ whole genome shotgun (WGS) entry which is preliminary data.</text>
</comment>
<reference evidence="2" key="1">
    <citation type="journal article" date="2019" name="Sci. Rep.">
        <title>Draft genome of Tanacetum cinerariifolium, the natural source of mosquito coil.</title>
        <authorList>
            <person name="Yamashiro T."/>
            <person name="Shiraishi A."/>
            <person name="Satake H."/>
            <person name="Nakayama K."/>
        </authorList>
    </citation>
    <scope>NUCLEOTIDE SEQUENCE</scope>
</reference>
<name>A0A699UV12_TANCI</name>
<accession>A0A699UV12</accession>
<protein>
    <recommendedName>
        <fullName evidence="3">Integrase, catalytic region, zinc finger, CCHC-type, peptidase aspartic, catalytic</fullName>
    </recommendedName>
</protein>
<gene>
    <name evidence="2" type="ORF">Tci_897892</name>
</gene>
<dbReference type="EMBL" id="BKCJ011364404">
    <property type="protein sequence ID" value="GFD25923.1"/>
    <property type="molecule type" value="Genomic_DNA"/>
</dbReference>